<sequence>MAKTATRGRRKAPARGKSKTRSSGGGLLPWAVIGIAAIGGIVAHDHWKSIQPMLARQSAPIAREAAEPKPLARKDVPPKQVALATPTPKAAPPVNQSQLLPPATIPTPAIQPVKAVPAQTSSAAETGTAAFGYCGQGAHINCVGDGGVFWYKGEKIVIADMASPVVDQARCDGERRVAFAAKSRLLGLLNAGPFTMNAAGKTEPSGAPRVVSRDGRSFGAQLINEGLARKPGAAGGAWCA</sequence>
<dbReference type="Proteomes" id="UP001268610">
    <property type="component" value="Unassembled WGS sequence"/>
</dbReference>
<feature type="compositionally biased region" description="Basic and acidic residues" evidence="1">
    <location>
        <begin position="67"/>
        <end position="77"/>
    </location>
</feature>
<protein>
    <recommendedName>
        <fullName evidence="6">Nuclease</fullName>
    </recommendedName>
</protein>
<evidence type="ECO:0000313" key="2">
    <source>
        <dbReference type="EMBL" id="MDR9775847.1"/>
    </source>
</evidence>
<proteinExistence type="predicted"/>
<keyword evidence="4" id="KW-1185">Reference proteome</keyword>
<dbReference type="AlphaFoldDB" id="A0A2A6KJY4"/>
<reference evidence="2" key="2">
    <citation type="submission" date="2023-04" db="EMBL/GenBank/DDBJ databases">
        <title>Genomic characterization of faba bean (Vicia faba) microsymbionts in Mexican soils.</title>
        <authorList>
            <person name="Rivera Orduna F.N."/>
            <person name="Guevara-Luna J."/>
            <person name="Yan J."/>
            <person name="Arroyo-Herrera I."/>
            <person name="Li Y."/>
            <person name="Vasquez-Murrieta M.S."/>
            <person name="Wang E.T."/>
        </authorList>
    </citation>
    <scope>NUCLEOTIDE SEQUENCE</scope>
    <source>
        <strain evidence="2">CH26</strain>
    </source>
</reference>
<reference evidence="3 4" key="1">
    <citation type="submission" date="2017-09" db="EMBL/GenBank/DDBJ databases">
        <title>Comparative genomics of rhizobia isolated from Phaseolus vulgaris in China.</title>
        <authorList>
            <person name="Tong W."/>
        </authorList>
    </citation>
    <scope>NUCLEOTIDE SEQUENCE [LARGE SCALE GENOMIC DNA]</scope>
    <source>
        <strain evidence="3 4">FH14</strain>
    </source>
</reference>
<feature type="region of interest" description="Disordered" evidence="1">
    <location>
        <begin position="1"/>
        <end position="23"/>
    </location>
</feature>
<dbReference type="EMBL" id="NWSY01000003">
    <property type="protein sequence ID" value="PDT24851.1"/>
    <property type="molecule type" value="Genomic_DNA"/>
</dbReference>
<gene>
    <name evidence="3" type="ORF">CO674_04865</name>
    <name evidence="2" type="ORF">RJJ65_24940</name>
</gene>
<feature type="region of interest" description="Disordered" evidence="1">
    <location>
        <begin position="67"/>
        <end position="95"/>
    </location>
</feature>
<dbReference type="InterPro" id="IPR035437">
    <property type="entry name" value="SNase_OB-fold_sf"/>
</dbReference>
<evidence type="ECO:0000256" key="1">
    <source>
        <dbReference type="SAM" id="MobiDB-lite"/>
    </source>
</evidence>
<evidence type="ECO:0000313" key="4">
    <source>
        <dbReference type="Proteomes" id="UP000219914"/>
    </source>
</evidence>
<evidence type="ECO:0000313" key="3">
    <source>
        <dbReference type="EMBL" id="PDT24851.1"/>
    </source>
</evidence>
<evidence type="ECO:0000313" key="5">
    <source>
        <dbReference type="Proteomes" id="UP001268610"/>
    </source>
</evidence>
<feature type="compositionally biased region" description="Basic residues" evidence="1">
    <location>
        <begin position="1"/>
        <end position="20"/>
    </location>
</feature>
<dbReference type="SUPFAM" id="SSF50199">
    <property type="entry name" value="Staphylococcal nuclease"/>
    <property type="match status" value="1"/>
</dbReference>
<accession>A0A2A6KJY4</accession>
<organism evidence="2 5">
    <name type="scientific">Rhizobium hidalgonense</name>
    <dbReference type="NCBI Taxonomy" id="1538159"/>
    <lineage>
        <taxon>Bacteria</taxon>
        <taxon>Pseudomonadati</taxon>
        <taxon>Pseudomonadota</taxon>
        <taxon>Alphaproteobacteria</taxon>
        <taxon>Hyphomicrobiales</taxon>
        <taxon>Rhizobiaceae</taxon>
        <taxon>Rhizobium/Agrobacterium group</taxon>
        <taxon>Rhizobium</taxon>
    </lineage>
</organism>
<dbReference type="RefSeq" id="WP_003566540.1">
    <property type="nucleotide sequence ID" value="NZ_CP054027.1"/>
</dbReference>
<comment type="caution">
    <text evidence="2">The sequence shown here is derived from an EMBL/GenBank/DDBJ whole genome shotgun (WGS) entry which is preliminary data.</text>
</comment>
<name>A0A2A6KJY4_9HYPH</name>
<dbReference type="EMBL" id="JAVLSF010000018">
    <property type="protein sequence ID" value="MDR9775847.1"/>
    <property type="molecule type" value="Genomic_DNA"/>
</dbReference>
<evidence type="ECO:0008006" key="6">
    <source>
        <dbReference type="Google" id="ProtNLM"/>
    </source>
</evidence>
<dbReference type="Proteomes" id="UP000219914">
    <property type="component" value="Unassembled WGS sequence"/>
</dbReference>